<proteinExistence type="predicted"/>
<gene>
    <name evidence="3" type="ORF">SAMN04487940_10974</name>
</gene>
<evidence type="ECO:0008006" key="5">
    <source>
        <dbReference type="Google" id="ProtNLM"/>
    </source>
</evidence>
<keyword evidence="2" id="KW-1133">Transmembrane helix</keyword>
<sequence length="97" mass="9864">MDTNDKTAGQAGSDKIMKYGMWACCAVMLLPLGAFLVSGGASGGAGGLATLAPIVLCVGAHLVMHRFMGKSCHGKAEDAETKAETPDPRATARVAAE</sequence>
<feature type="compositionally biased region" description="Basic and acidic residues" evidence="1">
    <location>
        <begin position="75"/>
        <end position="87"/>
    </location>
</feature>
<accession>A0A975WB55</accession>
<evidence type="ECO:0000313" key="4">
    <source>
        <dbReference type="Proteomes" id="UP000182932"/>
    </source>
</evidence>
<feature type="transmembrane region" description="Helical" evidence="2">
    <location>
        <begin position="45"/>
        <end position="64"/>
    </location>
</feature>
<reference evidence="3 4" key="1">
    <citation type="submission" date="2016-10" db="EMBL/GenBank/DDBJ databases">
        <authorList>
            <person name="Varghese N."/>
            <person name="Submissions S."/>
        </authorList>
    </citation>
    <scope>NUCLEOTIDE SEQUENCE [LARGE SCALE GENOMIC DNA]</scope>
    <source>
        <strain evidence="3 4">FF3</strain>
    </source>
</reference>
<evidence type="ECO:0000256" key="2">
    <source>
        <dbReference type="SAM" id="Phobius"/>
    </source>
</evidence>
<dbReference type="InterPro" id="IPR021682">
    <property type="entry name" value="DUF2933"/>
</dbReference>
<protein>
    <recommendedName>
        <fullName evidence="5">DUF2933 domain-containing protein</fullName>
    </recommendedName>
</protein>
<keyword evidence="2" id="KW-0812">Transmembrane</keyword>
<dbReference type="AlphaFoldDB" id="A0A975WB55"/>
<feature type="transmembrane region" description="Helical" evidence="2">
    <location>
        <begin position="20"/>
        <end position="39"/>
    </location>
</feature>
<keyword evidence="4" id="KW-1185">Reference proteome</keyword>
<evidence type="ECO:0000256" key="1">
    <source>
        <dbReference type="SAM" id="MobiDB-lite"/>
    </source>
</evidence>
<organism evidence="3 4">
    <name type="scientific">Marinovum algicola</name>
    <dbReference type="NCBI Taxonomy" id="42444"/>
    <lineage>
        <taxon>Bacteria</taxon>
        <taxon>Pseudomonadati</taxon>
        <taxon>Pseudomonadota</taxon>
        <taxon>Alphaproteobacteria</taxon>
        <taxon>Rhodobacterales</taxon>
        <taxon>Roseobacteraceae</taxon>
        <taxon>Marinovum</taxon>
    </lineage>
</organism>
<comment type="caution">
    <text evidence="3">The sequence shown here is derived from an EMBL/GenBank/DDBJ whole genome shotgun (WGS) entry which is preliminary data.</text>
</comment>
<dbReference type="RefSeq" id="WP_048535055.1">
    <property type="nucleotide sequence ID" value="NZ_CATLQZ010000007.1"/>
</dbReference>
<evidence type="ECO:0000313" key="3">
    <source>
        <dbReference type="EMBL" id="SEJ71170.1"/>
    </source>
</evidence>
<dbReference type="EMBL" id="FNYY01000009">
    <property type="protein sequence ID" value="SEJ71170.1"/>
    <property type="molecule type" value="Genomic_DNA"/>
</dbReference>
<dbReference type="GeneID" id="80818959"/>
<dbReference type="Pfam" id="PF11666">
    <property type="entry name" value="DUF2933"/>
    <property type="match status" value="1"/>
</dbReference>
<dbReference type="Proteomes" id="UP000182932">
    <property type="component" value="Unassembled WGS sequence"/>
</dbReference>
<feature type="region of interest" description="Disordered" evidence="1">
    <location>
        <begin position="75"/>
        <end position="97"/>
    </location>
</feature>
<keyword evidence="2" id="KW-0472">Membrane</keyword>
<name>A0A975WB55_9RHOB</name>